<feature type="active site" description="Proton donor" evidence="2">
    <location>
        <position position="502"/>
    </location>
</feature>
<dbReference type="PIRSF" id="PIRSF000137">
    <property type="entry name" value="Alcohol_oxidase"/>
    <property type="match status" value="1"/>
</dbReference>
<protein>
    <recommendedName>
        <fullName evidence="5 6">Glucose-methanol-choline oxidoreductase N-terminal domain-containing protein</fullName>
    </recommendedName>
</protein>
<dbReference type="Gene3D" id="3.30.560.10">
    <property type="entry name" value="Glucose Oxidase, domain 3"/>
    <property type="match status" value="1"/>
</dbReference>
<feature type="binding site" evidence="3">
    <location>
        <position position="236"/>
    </location>
    <ligand>
        <name>FAD</name>
        <dbReference type="ChEBI" id="CHEBI:57692"/>
    </ligand>
</feature>
<evidence type="ECO:0000259" key="6">
    <source>
        <dbReference type="PROSITE" id="PS00624"/>
    </source>
</evidence>
<accession>A0A0D2CG78</accession>
<dbReference type="PANTHER" id="PTHR11552:SF134">
    <property type="entry name" value="GLUCOSE-METHANOL-CHOLINE OXIDOREDUCTASE N-TERMINAL DOMAIN-CONTAINING PROTEIN"/>
    <property type="match status" value="1"/>
</dbReference>
<evidence type="ECO:0000313" key="8">
    <source>
        <dbReference type="Proteomes" id="UP000054466"/>
    </source>
</evidence>
<dbReference type="Proteomes" id="UP000054466">
    <property type="component" value="Unassembled WGS sequence"/>
</dbReference>
<dbReference type="GO" id="GO:0016614">
    <property type="term" value="F:oxidoreductase activity, acting on CH-OH group of donors"/>
    <property type="evidence" value="ECO:0007669"/>
    <property type="project" value="InterPro"/>
</dbReference>
<name>A0A0D2CG78_9EURO</name>
<feature type="binding site" evidence="3">
    <location>
        <begin position="501"/>
        <end position="502"/>
    </location>
    <ligand>
        <name>FAD</name>
        <dbReference type="ChEBI" id="CHEBI:57692"/>
    </ligand>
</feature>
<dbReference type="RefSeq" id="XP_016242715.1">
    <property type="nucleotide sequence ID" value="XM_016399903.1"/>
</dbReference>
<dbReference type="EMBL" id="KN847047">
    <property type="protein sequence ID" value="KIW22499.1"/>
    <property type="molecule type" value="Genomic_DNA"/>
</dbReference>
<dbReference type="PANTHER" id="PTHR11552">
    <property type="entry name" value="GLUCOSE-METHANOL-CHOLINE GMC OXIDOREDUCTASE"/>
    <property type="match status" value="1"/>
</dbReference>
<evidence type="ECO:0000256" key="2">
    <source>
        <dbReference type="PIRSR" id="PIRSR000137-1"/>
    </source>
</evidence>
<feature type="domain" description="Glucose-methanol-choline oxidoreductase N-terminal" evidence="5">
    <location>
        <begin position="87"/>
        <end position="110"/>
    </location>
</feature>
<evidence type="ECO:0000259" key="5">
    <source>
        <dbReference type="PROSITE" id="PS00623"/>
    </source>
</evidence>
<comment type="cofactor">
    <cofactor evidence="3">
        <name>FAD</name>
        <dbReference type="ChEBI" id="CHEBI:57692"/>
    </cofactor>
</comment>
<dbReference type="OrthoDB" id="269227at2759"/>
<dbReference type="GO" id="GO:0050660">
    <property type="term" value="F:flavin adenine dinucleotide binding"/>
    <property type="evidence" value="ECO:0007669"/>
    <property type="project" value="InterPro"/>
</dbReference>
<dbReference type="Gene3D" id="3.50.50.60">
    <property type="entry name" value="FAD/NAD(P)-binding domain"/>
    <property type="match status" value="1"/>
</dbReference>
<dbReference type="InterPro" id="IPR012132">
    <property type="entry name" value="GMC_OxRdtase"/>
</dbReference>
<organism evidence="7 8">
    <name type="scientific">Cladophialophora immunda</name>
    <dbReference type="NCBI Taxonomy" id="569365"/>
    <lineage>
        <taxon>Eukaryota</taxon>
        <taxon>Fungi</taxon>
        <taxon>Dikarya</taxon>
        <taxon>Ascomycota</taxon>
        <taxon>Pezizomycotina</taxon>
        <taxon>Eurotiomycetes</taxon>
        <taxon>Chaetothyriomycetidae</taxon>
        <taxon>Chaetothyriales</taxon>
        <taxon>Herpotrichiellaceae</taxon>
        <taxon>Cladophialophora</taxon>
    </lineage>
</organism>
<evidence type="ECO:0000256" key="4">
    <source>
        <dbReference type="RuleBase" id="RU003968"/>
    </source>
</evidence>
<proteinExistence type="inferred from homology"/>
<evidence type="ECO:0000256" key="1">
    <source>
        <dbReference type="ARBA" id="ARBA00010790"/>
    </source>
</evidence>
<feature type="active site" description="Proton acceptor" evidence="2">
    <location>
        <position position="545"/>
    </location>
</feature>
<dbReference type="GeneID" id="27351575"/>
<evidence type="ECO:0000256" key="3">
    <source>
        <dbReference type="PIRSR" id="PIRSR000137-2"/>
    </source>
</evidence>
<dbReference type="PROSITE" id="PS00624">
    <property type="entry name" value="GMC_OXRED_2"/>
    <property type="match status" value="1"/>
</dbReference>
<dbReference type="VEuPathDB" id="FungiDB:PV07_12381"/>
<dbReference type="SUPFAM" id="SSF51905">
    <property type="entry name" value="FAD/NAD(P)-binding domain"/>
    <property type="match status" value="1"/>
</dbReference>
<feature type="domain" description="Glucose-methanol-choline oxidoreductase N-terminal" evidence="6">
    <location>
        <begin position="268"/>
        <end position="282"/>
    </location>
</feature>
<reference evidence="7 8" key="1">
    <citation type="submission" date="2015-01" db="EMBL/GenBank/DDBJ databases">
        <title>The Genome Sequence of Cladophialophora immunda CBS83496.</title>
        <authorList>
            <consortium name="The Broad Institute Genomics Platform"/>
            <person name="Cuomo C."/>
            <person name="de Hoog S."/>
            <person name="Gorbushina A."/>
            <person name="Stielow B."/>
            <person name="Teixiera M."/>
            <person name="Abouelleil A."/>
            <person name="Chapman S.B."/>
            <person name="Priest M."/>
            <person name="Young S.K."/>
            <person name="Wortman J."/>
            <person name="Nusbaum C."/>
            <person name="Birren B."/>
        </authorList>
    </citation>
    <scope>NUCLEOTIDE SEQUENCE [LARGE SCALE GENOMIC DNA]</scope>
    <source>
        <strain evidence="7 8">CBS 83496</strain>
    </source>
</reference>
<keyword evidence="8" id="KW-1185">Reference proteome</keyword>
<dbReference type="InterPro" id="IPR000172">
    <property type="entry name" value="GMC_OxRdtase_N"/>
</dbReference>
<keyword evidence="3 4" id="KW-0274">FAD</keyword>
<evidence type="ECO:0000313" key="7">
    <source>
        <dbReference type="EMBL" id="KIW22499.1"/>
    </source>
</evidence>
<gene>
    <name evidence="7" type="ORF">PV07_12381</name>
</gene>
<dbReference type="EMBL" id="KN847047">
    <property type="protein sequence ID" value="KIW22500.1"/>
    <property type="molecule type" value="Genomic_DNA"/>
</dbReference>
<dbReference type="SUPFAM" id="SSF54373">
    <property type="entry name" value="FAD-linked reductases, C-terminal domain"/>
    <property type="match status" value="1"/>
</dbReference>
<dbReference type="PROSITE" id="PS00623">
    <property type="entry name" value="GMC_OXRED_1"/>
    <property type="match status" value="1"/>
</dbReference>
<dbReference type="STRING" id="569365.A0A0D2CG78"/>
<dbReference type="InterPro" id="IPR007867">
    <property type="entry name" value="GMC_OxRtase_C"/>
</dbReference>
<dbReference type="AlphaFoldDB" id="A0A0D2CG78"/>
<dbReference type="Pfam" id="PF00732">
    <property type="entry name" value="GMC_oxred_N"/>
    <property type="match status" value="1"/>
</dbReference>
<sequence>MGSSMPERFDFVVVGAGAAGAVLAARLASSKQHPSVLLVEAGGKNDSKEVRVDAEKWLHRMIPSQNWGYKTSPVKGFDGNIIDYDRGKGLGGSTAINFSVWTIGPKDDHDEIARLVGDEEWSWNNAQKRYKRLESYYATRPNVPGDAKRYLDPNPKDHGYDGPIKVGFPQVWEPSCTELMDIWYANGAKPNPDHNSGDPIGLAACVSTAYKGVRSTAADALVGAPSNLHILVDTEVAQVTFDGTKATGIKTTGGKVIQADKEVILACGALDTPRILMHSGIGPVDELSSFNIPVIKGNENVGRHLKDHHHIMIPALRADHTSERTRFYKSQELQAAARAAWEKDGSGPLSEYACAMGVAYLKLESLYDSPEFQALPKKDQDHLRKPTVPHYEVLLNGPWLPNFLDPQNAQAGTKVFLFILNQQSTGAVRLQSSDPKQPLVFDPNFFSHPFDKRVAVEATRDVLKVMKSPEFQKDTLAIDGPKSESEDDILAFWRAGSGSTWHMMGTARMGKDEATGVVDNNFKVFGVENLRVADMSVIPIVANNHTQSTAYLAGLTAADKLAQEYGLDG</sequence>
<comment type="similarity">
    <text evidence="1 4">Belongs to the GMC oxidoreductase family.</text>
</comment>
<dbReference type="HOGENOM" id="CLU_002865_6_3_1"/>
<keyword evidence="4" id="KW-0285">Flavoprotein</keyword>
<dbReference type="RefSeq" id="XP_016242716.1">
    <property type="nucleotide sequence ID" value="XM_016399904.1"/>
</dbReference>
<dbReference type="InterPro" id="IPR036188">
    <property type="entry name" value="FAD/NAD-bd_sf"/>
</dbReference>
<dbReference type="Pfam" id="PF05199">
    <property type="entry name" value="GMC_oxred_C"/>
    <property type="match status" value="1"/>
</dbReference>
<feature type="binding site" evidence="3">
    <location>
        <begin position="97"/>
        <end position="100"/>
    </location>
    <ligand>
        <name>FAD</name>
        <dbReference type="ChEBI" id="CHEBI:57692"/>
    </ligand>
</feature>